<keyword evidence="3" id="KW-1185">Reference proteome</keyword>
<dbReference type="STRING" id="930990.A0A067MR32"/>
<evidence type="ECO:0000259" key="1">
    <source>
        <dbReference type="PROSITE" id="PS50011"/>
    </source>
</evidence>
<dbReference type="HOGENOM" id="CLU_000288_7_18_1"/>
<dbReference type="Pfam" id="PF07714">
    <property type="entry name" value="PK_Tyr_Ser-Thr"/>
    <property type="match status" value="1"/>
</dbReference>
<dbReference type="GO" id="GO:0005524">
    <property type="term" value="F:ATP binding"/>
    <property type="evidence" value="ECO:0007669"/>
    <property type="project" value="InterPro"/>
</dbReference>
<dbReference type="SUPFAM" id="SSF56112">
    <property type="entry name" value="Protein kinase-like (PK-like)"/>
    <property type="match status" value="1"/>
</dbReference>
<reference evidence="3" key="1">
    <citation type="journal article" date="2014" name="Proc. Natl. Acad. Sci. U.S.A.">
        <title>Extensive sampling of basidiomycete genomes demonstrates inadequacy of the white-rot/brown-rot paradigm for wood decay fungi.</title>
        <authorList>
            <person name="Riley R."/>
            <person name="Salamov A.A."/>
            <person name="Brown D.W."/>
            <person name="Nagy L.G."/>
            <person name="Floudas D."/>
            <person name="Held B.W."/>
            <person name="Levasseur A."/>
            <person name="Lombard V."/>
            <person name="Morin E."/>
            <person name="Otillar R."/>
            <person name="Lindquist E.A."/>
            <person name="Sun H."/>
            <person name="LaButti K.M."/>
            <person name="Schmutz J."/>
            <person name="Jabbour D."/>
            <person name="Luo H."/>
            <person name="Baker S.E."/>
            <person name="Pisabarro A.G."/>
            <person name="Walton J.D."/>
            <person name="Blanchette R.A."/>
            <person name="Henrissat B."/>
            <person name="Martin F."/>
            <person name="Cullen D."/>
            <person name="Hibbett D.S."/>
            <person name="Grigoriev I.V."/>
        </authorList>
    </citation>
    <scope>NUCLEOTIDE SEQUENCE [LARGE SCALE GENOMIC DNA]</scope>
    <source>
        <strain evidence="3">FD-172 SS1</strain>
    </source>
</reference>
<dbReference type="PANTHER" id="PTHR44329:SF214">
    <property type="entry name" value="PROTEIN KINASE DOMAIN-CONTAINING PROTEIN"/>
    <property type="match status" value="1"/>
</dbReference>
<dbReference type="InterPro" id="IPR001245">
    <property type="entry name" value="Ser-Thr/Tyr_kinase_cat_dom"/>
</dbReference>
<dbReference type="SMART" id="SM00220">
    <property type="entry name" value="S_TKc"/>
    <property type="match status" value="1"/>
</dbReference>
<dbReference type="Gene3D" id="1.10.510.10">
    <property type="entry name" value="Transferase(Phosphotransferase) domain 1"/>
    <property type="match status" value="1"/>
</dbReference>
<organism evidence="2 3">
    <name type="scientific">Botryobasidium botryosum (strain FD-172 SS1)</name>
    <dbReference type="NCBI Taxonomy" id="930990"/>
    <lineage>
        <taxon>Eukaryota</taxon>
        <taxon>Fungi</taxon>
        <taxon>Dikarya</taxon>
        <taxon>Basidiomycota</taxon>
        <taxon>Agaricomycotina</taxon>
        <taxon>Agaricomycetes</taxon>
        <taxon>Cantharellales</taxon>
        <taxon>Botryobasidiaceae</taxon>
        <taxon>Botryobasidium</taxon>
    </lineage>
</organism>
<feature type="domain" description="Protein kinase" evidence="1">
    <location>
        <begin position="39"/>
        <end position="308"/>
    </location>
</feature>
<protein>
    <recommendedName>
        <fullName evidence="1">Protein kinase domain-containing protein</fullName>
    </recommendedName>
</protein>
<dbReference type="Proteomes" id="UP000027195">
    <property type="component" value="Unassembled WGS sequence"/>
</dbReference>
<dbReference type="InterPro" id="IPR011009">
    <property type="entry name" value="Kinase-like_dom_sf"/>
</dbReference>
<dbReference type="GO" id="GO:0004674">
    <property type="term" value="F:protein serine/threonine kinase activity"/>
    <property type="evidence" value="ECO:0007669"/>
    <property type="project" value="TreeGrafter"/>
</dbReference>
<evidence type="ECO:0000313" key="2">
    <source>
        <dbReference type="EMBL" id="KDQ17165.1"/>
    </source>
</evidence>
<dbReference type="PANTHER" id="PTHR44329">
    <property type="entry name" value="SERINE/THREONINE-PROTEIN KINASE TNNI3K-RELATED"/>
    <property type="match status" value="1"/>
</dbReference>
<dbReference type="InterPro" id="IPR000719">
    <property type="entry name" value="Prot_kinase_dom"/>
</dbReference>
<dbReference type="InParanoid" id="A0A067MR32"/>
<dbReference type="InterPro" id="IPR008271">
    <property type="entry name" value="Ser/Thr_kinase_AS"/>
</dbReference>
<dbReference type="PROSITE" id="PS50011">
    <property type="entry name" value="PROTEIN_KINASE_DOM"/>
    <property type="match status" value="1"/>
</dbReference>
<dbReference type="PROSITE" id="PS00108">
    <property type="entry name" value="PROTEIN_KINASE_ST"/>
    <property type="match status" value="1"/>
</dbReference>
<name>A0A067MR32_BOTB1</name>
<proteinExistence type="predicted"/>
<accession>A0A067MR32</accession>
<dbReference type="AlphaFoldDB" id="A0A067MR32"/>
<dbReference type="EMBL" id="KL198024">
    <property type="protein sequence ID" value="KDQ17165.1"/>
    <property type="molecule type" value="Genomic_DNA"/>
</dbReference>
<gene>
    <name evidence="2" type="ORF">BOTBODRAFT_105789</name>
</gene>
<dbReference type="OrthoDB" id="4062651at2759"/>
<sequence>MRASPPAARSEYMALLFELYNRFGLYPWEPALLDSEVVKTGTESFAEGGFGACWRGVFLGKLQVAMKCSLAFVPNEDAKRRALREMEVWQDLRHPNVLPFIGLYLHESKIYLLSPWMKEGDLISFLKRNTHADRAHMVLQIAYGLLYLHTRGVVHGDLKGANILVSDTGEPRLADFGLSHKDIQESAVEHSLAWYNGGNPRWQSPELLTARTPEEAVRTTASDMFAFGRVIIEVYTEEVPFAGVFLYSAVMQMVMAGESPARPTDTSIIERGLDDRMWKIAKDCSRHEPHARLDIRAAISRLSDPPSS</sequence>
<evidence type="ECO:0000313" key="3">
    <source>
        <dbReference type="Proteomes" id="UP000027195"/>
    </source>
</evidence>
<dbReference type="InterPro" id="IPR051681">
    <property type="entry name" value="Ser/Thr_Kinases-Pseudokinases"/>
</dbReference>